<comment type="caution">
    <text evidence="2">The sequence shown here is derived from an EMBL/GenBank/DDBJ whole genome shotgun (WGS) entry which is preliminary data.</text>
</comment>
<evidence type="ECO:0000256" key="1">
    <source>
        <dbReference type="SAM" id="MobiDB-lite"/>
    </source>
</evidence>
<dbReference type="AlphaFoldDB" id="A0A919KJC1"/>
<proteinExistence type="predicted"/>
<feature type="compositionally biased region" description="Basic and acidic residues" evidence="1">
    <location>
        <begin position="65"/>
        <end position="83"/>
    </location>
</feature>
<organism evidence="2 3">
    <name type="scientific">Kitasatospora indigofera</name>
    <dbReference type="NCBI Taxonomy" id="67307"/>
    <lineage>
        <taxon>Bacteria</taxon>
        <taxon>Bacillati</taxon>
        <taxon>Actinomycetota</taxon>
        <taxon>Actinomycetes</taxon>
        <taxon>Kitasatosporales</taxon>
        <taxon>Streptomycetaceae</taxon>
        <taxon>Kitasatospora</taxon>
    </lineage>
</organism>
<dbReference type="Proteomes" id="UP000617734">
    <property type="component" value="Unassembled WGS sequence"/>
</dbReference>
<reference evidence="2" key="1">
    <citation type="journal article" date="2014" name="Int. J. Syst. Evol. Microbiol.">
        <title>Complete genome sequence of Corynebacterium casei LMG S-19264T (=DSM 44701T), isolated from a smear-ripened cheese.</title>
        <authorList>
            <consortium name="US DOE Joint Genome Institute (JGI-PGF)"/>
            <person name="Walter F."/>
            <person name="Albersmeier A."/>
            <person name="Kalinowski J."/>
            <person name="Ruckert C."/>
        </authorList>
    </citation>
    <scope>NUCLEOTIDE SEQUENCE</scope>
    <source>
        <strain evidence="2">JCM 4646</strain>
    </source>
</reference>
<gene>
    <name evidence="2" type="ORF">GCM10018781_00970</name>
</gene>
<reference evidence="2" key="2">
    <citation type="submission" date="2020-09" db="EMBL/GenBank/DDBJ databases">
        <authorList>
            <person name="Sun Q."/>
            <person name="Ohkuma M."/>
        </authorList>
    </citation>
    <scope>NUCLEOTIDE SEQUENCE</scope>
    <source>
        <strain evidence="2">JCM 4646</strain>
    </source>
</reference>
<evidence type="ECO:0000313" key="2">
    <source>
        <dbReference type="EMBL" id="GHH58869.1"/>
    </source>
</evidence>
<protein>
    <submittedName>
        <fullName evidence="2">Uncharacterized protein</fullName>
    </submittedName>
</protein>
<evidence type="ECO:0000313" key="3">
    <source>
        <dbReference type="Proteomes" id="UP000617734"/>
    </source>
</evidence>
<feature type="compositionally biased region" description="Low complexity" evidence="1">
    <location>
        <begin position="13"/>
        <end position="24"/>
    </location>
</feature>
<name>A0A919KJC1_9ACTN</name>
<dbReference type="EMBL" id="BNBO01000001">
    <property type="protein sequence ID" value="GHH58869.1"/>
    <property type="molecule type" value="Genomic_DNA"/>
</dbReference>
<feature type="region of interest" description="Disordered" evidence="1">
    <location>
        <begin position="1"/>
        <end position="97"/>
    </location>
</feature>
<sequence>MTNGILGTGVFLSAAGGRSRGAGAVTRRPAHDVEPGPPTGSGAAGGRDRDRVPSAVGAELPCRSSRMEPGHHAHIRRMTDRSAHPPPPVKRRMPGAG</sequence>
<keyword evidence="3" id="KW-1185">Reference proteome</keyword>
<accession>A0A919KJC1</accession>